<dbReference type="Proteomes" id="UP001607303">
    <property type="component" value="Unassembled WGS sequence"/>
</dbReference>
<proteinExistence type="predicted"/>
<dbReference type="EMBL" id="JAYRBN010000056">
    <property type="protein sequence ID" value="KAL2743513.1"/>
    <property type="molecule type" value="Genomic_DNA"/>
</dbReference>
<name>A0ABD2CEM3_VESMC</name>
<accession>A0ABD2CEM3</accession>
<evidence type="ECO:0000256" key="1">
    <source>
        <dbReference type="SAM" id="MobiDB-lite"/>
    </source>
</evidence>
<evidence type="ECO:0000313" key="3">
    <source>
        <dbReference type="Proteomes" id="UP001607303"/>
    </source>
</evidence>
<keyword evidence="3" id="KW-1185">Reference proteome</keyword>
<gene>
    <name evidence="2" type="ORF">V1477_009002</name>
</gene>
<dbReference type="AlphaFoldDB" id="A0ABD2CEM3"/>
<evidence type="ECO:0000313" key="2">
    <source>
        <dbReference type="EMBL" id="KAL2743513.1"/>
    </source>
</evidence>
<sequence>MDLPTLKIRESGGDGDGDGDGGASSEIRGVEKRYINRKKEEEEKFSAWRWGWILKPAASRHKSCNVFQMMEASLKHAWRISIQNALTILLALDWHLTLRRNFSTMTVRTKLVHSRQILRANYVQLSNACKRSVSSCVKKQKEKTKKKDKEERKRKKKKVEEADVERACDKRLLKD</sequence>
<feature type="non-terminal residue" evidence="2">
    <location>
        <position position="175"/>
    </location>
</feature>
<protein>
    <submittedName>
        <fullName evidence="2">Uncharacterized protein</fullName>
    </submittedName>
</protein>
<feature type="compositionally biased region" description="Basic and acidic residues" evidence="1">
    <location>
        <begin position="158"/>
        <end position="175"/>
    </location>
</feature>
<reference evidence="2 3" key="1">
    <citation type="journal article" date="2024" name="Ann. Entomol. Soc. Am.">
        <title>Genomic analyses of the southern and eastern yellowjacket wasps (Hymenoptera: Vespidae) reveal evolutionary signatures of social life.</title>
        <authorList>
            <person name="Catto M.A."/>
            <person name="Caine P.B."/>
            <person name="Orr S.E."/>
            <person name="Hunt B.G."/>
            <person name="Goodisman M.A.D."/>
        </authorList>
    </citation>
    <scope>NUCLEOTIDE SEQUENCE [LARGE SCALE GENOMIC DNA]</scope>
    <source>
        <strain evidence="2">232</strain>
        <tissue evidence="2">Head and thorax</tissue>
    </source>
</reference>
<organism evidence="2 3">
    <name type="scientific">Vespula maculifrons</name>
    <name type="common">Eastern yellow jacket</name>
    <name type="synonym">Wasp</name>
    <dbReference type="NCBI Taxonomy" id="7453"/>
    <lineage>
        <taxon>Eukaryota</taxon>
        <taxon>Metazoa</taxon>
        <taxon>Ecdysozoa</taxon>
        <taxon>Arthropoda</taxon>
        <taxon>Hexapoda</taxon>
        <taxon>Insecta</taxon>
        <taxon>Pterygota</taxon>
        <taxon>Neoptera</taxon>
        <taxon>Endopterygota</taxon>
        <taxon>Hymenoptera</taxon>
        <taxon>Apocrita</taxon>
        <taxon>Aculeata</taxon>
        <taxon>Vespoidea</taxon>
        <taxon>Vespidae</taxon>
        <taxon>Vespinae</taxon>
        <taxon>Vespula</taxon>
    </lineage>
</organism>
<feature type="region of interest" description="Disordered" evidence="1">
    <location>
        <begin position="1"/>
        <end position="25"/>
    </location>
</feature>
<comment type="caution">
    <text evidence="2">The sequence shown here is derived from an EMBL/GenBank/DDBJ whole genome shotgun (WGS) entry which is preliminary data.</text>
</comment>
<feature type="region of interest" description="Disordered" evidence="1">
    <location>
        <begin position="135"/>
        <end position="175"/>
    </location>
</feature>